<feature type="domain" description="Myb-like" evidence="2">
    <location>
        <begin position="290"/>
        <end position="337"/>
    </location>
</feature>
<dbReference type="SUPFAM" id="SSF46689">
    <property type="entry name" value="Homeodomain-like"/>
    <property type="match status" value="3"/>
</dbReference>
<feature type="region of interest" description="Disordered" evidence="1">
    <location>
        <begin position="445"/>
        <end position="477"/>
    </location>
</feature>
<dbReference type="GO" id="GO:0000978">
    <property type="term" value="F:RNA polymerase II cis-regulatory region sequence-specific DNA binding"/>
    <property type="evidence" value="ECO:0007669"/>
    <property type="project" value="TreeGrafter"/>
</dbReference>
<dbReference type="EMBL" id="HBIX01002060">
    <property type="protein sequence ID" value="CAE0708795.1"/>
    <property type="molecule type" value="Transcribed_RNA"/>
</dbReference>
<dbReference type="PANTHER" id="PTHR45614">
    <property type="entry name" value="MYB PROTEIN-RELATED"/>
    <property type="match status" value="1"/>
</dbReference>
<feature type="domain" description="Myb-like" evidence="2">
    <location>
        <begin position="388"/>
        <end position="438"/>
    </location>
</feature>
<accession>A0A7S4AA48</accession>
<dbReference type="InterPro" id="IPR001005">
    <property type="entry name" value="SANT/Myb"/>
</dbReference>
<dbReference type="GO" id="GO:0000981">
    <property type="term" value="F:DNA-binding transcription factor activity, RNA polymerase II-specific"/>
    <property type="evidence" value="ECO:0007669"/>
    <property type="project" value="TreeGrafter"/>
</dbReference>
<dbReference type="SMART" id="SM00717">
    <property type="entry name" value="SANT"/>
    <property type="match status" value="3"/>
</dbReference>
<feature type="domain" description="HTH myb-type" evidence="3">
    <location>
        <begin position="286"/>
        <end position="341"/>
    </location>
</feature>
<dbReference type="InterPro" id="IPR050560">
    <property type="entry name" value="MYB_TF"/>
</dbReference>
<reference evidence="4" key="1">
    <citation type="submission" date="2021-01" db="EMBL/GenBank/DDBJ databases">
        <authorList>
            <person name="Corre E."/>
            <person name="Pelletier E."/>
            <person name="Niang G."/>
            <person name="Scheremetjew M."/>
            <person name="Finn R."/>
            <person name="Kale V."/>
            <person name="Holt S."/>
            <person name="Cochrane G."/>
            <person name="Meng A."/>
            <person name="Brown T."/>
            <person name="Cohen L."/>
        </authorList>
    </citation>
    <scope>NUCLEOTIDE SEQUENCE</scope>
    <source>
        <strain evidence="4">10249 10 AB</strain>
    </source>
</reference>
<evidence type="ECO:0000256" key="1">
    <source>
        <dbReference type="SAM" id="MobiDB-lite"/>
    </source>
</evidence>
<feature type="compositionally biased region" description="Basic and acidic residues" evidence="1">
    <location>
        <begin position="462"/>
        <end position="475"/>
    </location>
</feature>
<dbReference type="AlphaFoldDB" id="A0A7S4AA48"/>
<dbReference type="InterPro" id="IPR009057">
    <property type="entry name" value="Homeodomain-like_sf"/>
</dbReference>
<evidence type="ECO:0000259" key="3">
    <source>
        <dbReference type="PROSITE" id="PS51294"/>
    </source>
</evidence>
<dbReference type="Gene3D" id="1.10.10.60">
    <property type="entry name" value="Homeodomain-like"/>
    <property type="match status" value="3"/>
</dbReference>
<protein>
    <submittedName>
        <fullName evidence="4">Uncharacterized protein</fullName>
    </submittedName>
</protein>
<dbReference type="Pfam" id="PF00249">
    <property type="entry name" value="Myb_DNA-binding"/>
    <property type="match status" value="3"/>
</dbReference>
<proteinExistence type="predicted"/>
<feature type="domain" description="Myb-like" evidence="2">
    <location>
        <begin position="338"/>
        <end position="387"/>
    </location>
</feature>
<evidence type="ECO:0000259" key="2">
    <source>
        <dbReference type="PROSITE" id="PS50090"/>
    </source>
</evidence>
<dbReference type="InterPro" id="IPR017930">
    <property type="entry name" value="Myb_dom"/>
</dbReference>
<feature type="domain" description="HTH myb-type" evidence="3">
    <location>
        <begin position="388"/>
        <end position="442"/>
    </location>
</feature>
<dbReference type="GO" id="GO:0005634">
    <property type="term" value="C:nucleus"/>
    <property type="evidence" value="ECO:0007669"/>
    <property type="project" value="TreeGrafter"/>
</dbReference>
<evidence type="ECO:0000313" key="4">
    <source>
        <dbReference type="EMBL" id="CAE0708795.1"/>
    </source>
</evidence>
<dbReference type="PANTHER" id="PTHR45614:SF69">
    <property type="entry name" value="CHROMOSOME UNDETERMINED SCAFFOLD_38, WHOLE GENOME SHOTGUN SEQUENCE"/>
    <property type="match status" value="1"/>
</dbReference>
<dbReference type="CDD" id="cd00167">
    <property type="entry name" value="SANT"/>
    <property type="match status" value="3"/>
</dbReference>
<dbReference type="PROSITE" id="PS51294">
    <property type="entry name" value="HTH_MYB"/>
    <property type="match status" value="2"/>
</dbReference>
<dbReference type="PROSITE" id="PS50090">
    <property type="entry name" value="MYB_LIKE"/>
    <property type="match status" value="3"/>
</dbReference>
<sequence length="516" mass="58973">MIRHTTTSYQNQDKAPSNRISSIPFYSAIKSKKFESLNHRKQTNVTMSATMPKFHFYFNDNENSHFDNTDANIDHKNLGIGSFRENCDDDDDNTGRIANHYLTADIREHMTMVAPTYPHAQNKVLEPYSGTFDDLLATVSNDSDDRMFFPLDDLENDLPIITDQNQKLIANGSSPNFDQLDLRYWPSVPPPSASSDVRMFSNTSSRLDSTSPCTTWLKQELSIDSSTARVTNTNIDSPLLEDSDNASRLNSVTKKYPLIGKNDEIAAQFSYQPGETSHKGVFASTRHKHWTRKEDEILRHAIAEEGNGKIVWCKISELYFRESRSAAQCKVRWNNHVQPGIVRGEWGHHEDQIILKMVSDGCTWKKVANVLPGRTNESIRYRYVNQLDPKLKKTPWNKVEDDILFATQSRVGNKWSEIGKLLPGRSDNAVKNRYYNKKNSYLRKTRQAKKVKSENDQVQVKSENDRGQVKSENDRVQSSAELMREMVSNDIDHFAPRSIPFALGELDDVVDNVVEI</sequence>
<name>A0A7S4AA48_9STRA</name>
<gene>
    <name evidence="4" type="ORF">PAUS00366_LOCUS1515</name>
</gene>
<organism evidence="4">
    <name type="scientific">Pseudo-nitzschia australis</name>
    <dbReference type="NCBI Taxonomy" id="44445"/>
    <lineage>
        <taxon>Eukaryota</taxon>
        <taxon>Sar</taxon>
        <taxon>Stramenopiles</taxon>
        <taxon>Ochrophyta</taxon>
        <taxon>Bacillariophyta</taxon>
        <taxon>Bacillariophyceae</taxon>
        <taxon>Bacillariophycidae</taxon>
        <taxon>Bacillariales</taxon>
        <taxon>Bacillariaceae</taxon>
        <taxon>Pseudo-nitzschia</taxon>
    </lineage>
</organism>